<dbReference type="Gene3D" id="1.10.287.950">
    <property type="entry name" value="Methyl-accepting chemotaxis protein"/>
    <property type="match status" value="1"/>
</dbReference>
<keyword evidence="4" id="KW-0472">Membrane</keyword>
<evidence type="ECO:0000313" key="7">
    <source>
        <dbReference type="EMBL" id="SHO44263.1"/>
    </source>
</evidence>
<dbReference type="Pfam" id="PF00672">
    <property type="entry name" value="HAMP"/>
    <property type="match status" value="1"/>
</dbReference>
<organism evidence="7 8">
    <name type="scientific">Anaerocolumna xylanovorans DSM 12503</name>
    <dbReference type="NCBI Taxonomy" id="1121345"/>
    <lineage>
        <taxon>Bacteria</taxon>
        <taxon>Bacillati</taxon>
        <taxon>Bacillota</taxon>
        <taxon>Clostridia</taxon>
        <taxon>Lachnospirales</taxon>
        <taxon>Lachnospiraceae</taxon>
        <taxon>Anaerocolumna</taxon>
    </lineage>
</organism>
<sequence length="562" mass="61395">MRLKISTRLASSFTVIILLILLLSYFEITGIKSIKSEFDSVINKNTPVATYVRELSAAQSEQTADIRGYLLYSDEKYSDLFLDAESKINDIYKNIEPLLQTNESKEYLDKLKQLHSDYFNIAQTSMNYKKAGSQEEALKTAESALTPVTNFKTISEEWIKLVDNTNDDHLKAVEKHEAKLLSGSIIIIILVIVISIAVALFLTLTIVSPVKALTKAANDIADGDLTVQIPTVKIKDEIEELAGSFAGMAGNLRNLIRQVNEAALNMVSSAEEISASTEEVSKASEQIAQTVTDLSIGASEQAVSTEKGNTKLKQIIDNLKVVVSDLHKSEKLTQVSKEDVANGEKSVAYQESKITENVESVLNISKAVKELAENSSEISQILDVIRGISEQTNLLALNAAIEAARAGEHGKGFAVVSEEIRKLAEQSSSSVKRIDTIIKEVQTSVESTVAEVNKTELLMDKQSKAMSDTAKVFNDISGATIEIADIIKQIYYNADILSKNAAEVESEIENVASVAQQTAASTEEVSASTEEQTSVIQQVAISAEDLTRLAEELQMSVRNFKI</sequence>
<dbReference type="EMBL" id="FRFD01000003">
    <property type="protein sequence ID" value="SHO44263.1"/>
    <property type="molecule type" value="Genomic_DNA"/>
</dbReference>
<dbReference type="InterPro" id="IPR004089">
    <property type="entry name" value="MCPsignal_dom"/>
</dbReference>
<dbReference type="GO" id="GO:0006935">
    <property type="term" value="P:chemotaxis"/>
    <property type="evidence" value="ECO:0007669"/>
    <property type="project" value="InterPro"/>
</dbReference>
<evidence type="ECO:0000256" key="3">
    <source>
        <dbReference type="PROSITE-ProRule" id="PRU00284"/>
    </source>
</evidence>
<feature type="domain" description="Methyl-accepting transducer" evidence="5">
    <location>
        <begin position="276"/>
        <end position="533"/>
    </location>
</feature>
<keyword evidence="4" id="KW-0812">Transmembrane</keyword>
<dbReference type="STRING" id="1121345.SAMN02745217_00519"/>
<dbReference type="InterPro" id="IPR004090">
    <property type="entry name" value="Chemotax_Me-accpt_rcpt"/>
</dbReference>
<dbReference type="CDD" id="cd06225">
    <property type="entry name" value="HAMP"/>
    <property type="match status" value="1"/>
</dbReference>
<gene>
    <name evidence="7" type="ORF">SAMN02745217_00519</name>
</gene>
<dbReference type="GO" id="GO:0007165">
    <property type="term" value="P:signal transduction"/>
    <property type="evidence" value="ECO:0007669"/>
    <property type="project" value="UniProtKB-KW"/>
</dbReference>
<evidence type="ECO:0000313" key="8">
    <source>
        <dbReference type="Proteomes" id="UP000184612"/>
    </source>
</evidence>
<dbReference type="InterPro" id="IPR024478">
    <property type="entry name" value="HlyB_4HB_MCP"/>
</dbReference>
<dbReference type="InterPro" id="IPR003660">
    <property type="entry name" value="HAMP_dom"/>
</dbReference>
<evidence type="ECO:0000256" key="4">
    <source>
        <dbReference type="SAM" id="Phobius"/>
    </source>
</evidence>
<dbReference type="PROSITE" id="PS50885">
    <property type="entry name" value="HAMP"/>
    <property type="match status" value="1"/>
</dbReference>
<feature type="domain" description="HAMP" evidence="6">
    <location>
        <begin position="204"/>
        <end position="257"/>
    </location>
</feature>
<evidence type="ECO:0000259" key="6">
    <source>
        <dbReference type="PROSITE" id="PS50885"/>
    </source>
</evidence>
<evidence type="ECO:0000256" key="1">
    <source>
        <dbReference type="ARBA" id="ARBA00023224"/>
    </source>
</evidence>
<keyword evidence="8" id="KW-1185">Reference proteome</keyword>
<dbReference type="SMART" id="SM00283">
    <property type="entry name" value="MA"/>
    <property type="match status" value="1"/>
</dbReference>
<dbReference type="GO" id="GO:0004888">
    <property type="term" value="F:transmembrane signaling receptor activity"/>
    <property type="evidence" value="ECO:0007669"/>
    <property type="project" value="InterPro"/>
</dbReference>
<dbReference type="SUPFAM" id="SSF58104">
    <property type="entry name" value="Methyl-accepting chemotaxis protein (MCP) signaling domain"/>
    <property type="match status" value="1"/>
</dbReference>
<protein>
    <submittedName>
        <fullName evidence="7">Methyl-accepting chemotaxis protein</fullName>
    </submittedName>
</protein>
<comment type="similarity">
    <text evidence="2">Belongs to the methyl-accepting chemotaxis (MCP) protein family.</text>
</comment>
<dbReference type="RefSeq" id="WP_073587229.1">
    <property type="nucleotide sequence ID" value="NZ_FRFD01000003.1"/>
</dbReference>
<dbReference type="PROSITE" id="PS50111">
    <property type="entry name" value="CHEMOTAXIS_TRANSDUC_2"/>
    <property type="match status" value="1"/>
</dbReference>
<proteinExistence type="inferred from homology"/>
<reference evidence="7 8" key="1">
    <citation type="submission" date="2016-12" db="EMBL/GenBank/DDBJ databases">
        <authorList>
            <person name="Song W.-J."/>
            <person name="Kurnit D.M."/>
        </authorList>
    </citation>
    <scope>NUCLEOTIDE SEQUENCE [LARGE SCALE GENOMIC DNA]</scope>
    <source>
        <strain evidence="7 8">DSM 12503</strain>
    </source>
</reference>
<dbReference type="AlphaFoldDB" id="A0A1M7XYU4"/>
<evidence type="ECO:0000259" key="5">
    <source>
        <dbReference type="PROSITE" id="PS50111"/>
    </source>
</evidence>
<dbReference type="SMART" id="SM00304">
    <property type="entry name" value="HAMP"/>
    <property type="match status" value="1"/>
</dbReference>
<dbReference type="PRINTS" id="PR00260">
    <property type="entry name" value="CHEMTRNSDUCR"/>
</dbReference>
<accession>A0A1M7XYU4</accession>
<dbReference type="Gene3D" id="1.10.8.500">
    <property type="entry name" value="HAMP domain in histidine kinase"/>
    <property type="match status" value="1"/>
</dbReference>
<keyword evidence="4" id="KW-1133">Transmembrane helix</keyword>
<dbReference type="Pfam" id="PF00015">
    <property type="entry name" value="MCPsignal"/>
    <property type="match status" value="1"/>
</dbReference>
<dbReference type="PANTHER" id="PTHR32089:SF112">
    <property type="entry name" value="LYSOZYME-LIKE PROTEIN-RELATED"/>
    <property type="match status" value="1"/>
</dbReference>
<evidence type="ECO:0000256" key="2">
    <source>
        <dbReference type="ARBA" id="ARBA00029447"/>
    </source>
</evidence>
<feature type="transmembrane region" description="Helical" evidence="4">
    <location>
        <begin position="180"/>
        <end position="204"/>
    </location>
</feature>
<dbReference type="Pfam" id="PF12729">
    <property type="entry name" value="4HB_MCP_1"/>
    <property type="match status" value="1"/>
</dbReference>
<feature type="transmembrane region" description="Helical" evidence="4">
    <location>
        <begin position="6"/>
        <end position="26"/>
    </location>
</feature>
<dbReference type="GO" id="GO:0016020">
    <property type="term" value="C:membrane"/>
    <property type="evidence" value="ECO:0007669"/>
    <property type="project" value="InterPro"/>
</dbReference>
<dbReference type="OrthoDB" id="9814363at2"/>
<name>A0A1M7XYU4_9FIRM</name>
<dbReference type="PANTHER" id="PTHR32089">
    <property type="entry name" value="METHYL-ACCEPTING CHEMOTAXIS PROTEIN MCPB"/>
    <property type="match status" value="1"/>
</dbReference>
<keyword evidence="1 3" id="KW-0807">Transducer</keyword>
<dbReference type="Proteomes" id="UP000184612">
    <property type="component" value="Unassembled WGS sequence"/>
</dbReference>